<evidence type="ECO:0000313" key="5">
    <source>
        <dbReference type="Proteomes" id="UP000717696"/>
    </source>
</evidence>
<comment type="caution">
    <text evidence="4">The sequence shown here is derived from an EMBL/GenBank/DDBJ whole genome shotgun (WGS) entry which is preliminary data.</text>
</comment>
<feature type="compositionally biased region" description="Basic and acidic residues" evidence="2">
    <location>
        <begin position="143"/>
        <end position="216"/>
    </location>
</feature>
<evidence type="ECO:0000256" key="1">
    <source>
        <dbReference type="ARBA" id="ARBA00023186"/>
    </source>
</evidence>
<dbReference type="InterPro" id="IPR001623">
    <property type="entry name" value="DnaJ_domain"/>
</dbReference>
<dbReference type="Gene3D" id="1.10.287.110">
    <property type="entry name" value="DnaJ domain"/>
    <property type="match status" value="1"/>
</dbReference>
<dbReference type="CDD" id="cd06257">
    <property type="entry name" value="DnaJ"/>
    <property type="match status" value="1"/>
</dbReference>
<dbReference type="InterPro" id="IPR036869">
    <property type="entry name" value="J_dom_sf"/>
</dbReference>
<dbReference type="Pfam" id="PF00226">
    <property type="entry name" value="DnaJ"/>
    <property type="match status" value="1"/>
</dbReference>
<protein>
    <recommendedName>
        <fullName evidence="3">J domain-containing protein</fullName>
    </recommendedName>
</protein>
<name>A0A9P9EPR6_9HYPO</name>
<evidence type="ECO:0000259" key="3">
    <source>
        <dbReference type="PROSITE" id="PS50076"/>
    </source>
</evidence>
<dbReference type="PRINTS" id="PR00625">
    <property type="entry name" value="JDOMAIN"/>
</dbReference>
<dbReference type="EMBL" id="JAGMUU010000012">
    <property type="protein sequence ID" value="KAH7141338.1"/>
    <property type="molecule type" value="Genomic_DNA"/>
</dbReference>
<dbReference type="OrthoDB" id="10250354at2759"/>
<feature type="region of interest" description="Disordered" evidence="2">
    <location>
        <begin position="513"/>
        <end position="534"/>
    </location>
</feature>
<feature type="compositionally biased region" description="Low complexity" evidence="2">
    <location>
        <begin position="362"/>
        <end position="381"/>
    </location>
</feature>
<dbReference type="FunFam" id="1.10.287.110:FF:000073">
    <property type="entry name" value="DnaJ domain protein"/>
    <property type="match status" value="1"/>
</dbReference>
<feature type="compositionally biased region" description="Basic residues" evidence="2">
    <location>
        <begin position="448"/>
        <end position="463"/>
    </location>
</feature>
<feature type="compositionally biased region" description="Basic and acidic residues" evidence="2">
    <location>
        <begin position="241"/>
        <end position="256"/>
    </location>
</feature>
<dbReference type="PROSITE" id="PS00636">
    <property type="entry name" value="DNAJ_1"/>
    <property type="match status" value="1"/>
</dbReference>
<keyword evidence="5" id="KW-1185">Reference proteome</keyword>
<dbReference type="GO" id="GO:0042026">
    <property type="term" value="P:protein refolding"/>
    <property type="evidence" value="ECO:0007669"/>
    <property type="project" value="TreeGrafter"/>
</dbReference>
<dbReference type="SMART" id="SM00271">
    <property type="entry name" value="DnaJ"/>
    <property type="match status" value="1"/>
</dbReference>
<feature type="region of interest" description="Disordered" evidence="2">
    <location>
        <begin position="79"/>
        <end position="481"/>
    </location>
</feature>
<evidence type="ECO:0000256" key="2">
    <source>
        <dbReference type="SAM" id="MobiDB-lite"/>
    </source>
</evidence>
<gene>
    <name evidence="4" type="ORF">B0J13DRAFT_57399</name>
</gene>
<feature type="compositionally biased region" description="Polar residues" evidence="2">
    <location>
        <begin position="513"/>
        <end position="530"/>
    </location>
</feature>
<dbReference type="GO" id="GO:0051082">
    <property type="term" value="F:unfolded protein binding"/>
    <property type="evidence" value="ECO:0007669"/>
    <property type="project" value="TreeGrafter"/>
</dbReference>
<evidence type="ECO:0000313" key="4">
    <source>
        <dbReference type="EMBL" id="KAH7141338.1"/>
    </source>
</evidence>
<dbReference type="PANTHER" id="PTHR43096">
    <property type="entry name" value="DNAJ HOMOLOG 1, MITOCHONDRIAL-RELATED"/>
    <property type="match status" value="1"/>
</dbReference>
<feature type="compositionally biased region" description="Low complexity" evidence="2">
    <location>
        <begin position="111"/>
        <end position="126"/>
    </location>
</feature>
<proteinExistence type="predicted"/>
<keyword evidence="1" id="KW-0143">Chaperone</keyword>
<reference evidence="4" key="1">
    <citation type="journal article" date="2021" name="Nat. Commun.">
        <title>Genetic determinants of endophytism in the Arabidopsis root mycobiome.</title>
        <authorList>
            <person name="Mesny F."/>
            <person name="Miyauchi S."/>
            <person name="Thiergart T."/>
            <person name="Pickel B."/>
            <person name="Atanasova L."/>
            <person name="Karlsson M."/>
            <person name="Huettel B."/>
            <person name="Barry K.W."/>
            <person name="Haridas S."/>
            <person name="Chen C."/>
            <person name="Bauer D."/>
            <person name="Andreopoulos W."/>
            <person name="Pangilinan J."/>
            <person name="LaButti K."/>
            <person name="Riley R."/>
            <person name="Lipzen A."/>
            <person name="Clum A."/>
            <person name="Drula E."/>
            <person name="Henrissat B."/>
            <person name="Kohler A."/>
            <person name="Grigoriev I.V."/>
            <person name="Martin F.M."/>
            <person name="Hacquard S."/>
        </authorList>
    </citation>
    <scope>NUCLEOTIDE SEQUENCE</scope>
    <source>
        <strain evidence="4">MPI-CAGE-AT-0021</strain>
    </source>
</reference>
<feature type="domain" description="J" evidence="3">
    <location>
        <begin position="7"/>
        <end position="75"/>
    </location>
</feature>
<dbReference type="Proteomes" id="UP000717696">
    <property type="component" value="Unassembled WGS sequence"/>
</dbReference>
<feature type="compositionally biased region" description="Polar residues" evidence="2">
    <location>
        <begin position="83"/>
        <end position="99"/>
    </location>
</feature>
<dbReference type="PROSITE" id="PS50076">
    <property type="entry name" value="DNAJ_2"/>
    <property type="match status" value="1"/>
</dbReference>
<feature type="compositionally biased region" description="Pro residues" evidence="2">
    <location>
        <begin position="303"/>
        <end position="312"/>
    </location>
</feature>
<dbReference type="PANTHER" id="PTHR43096:SF52">
    <property type="entry name" value="DNAJ HOMOLOG 1, MITOCHONDRIAL-RELATED"/>
    <property type="match status" value="1"/>
</dbReference>
<sequence length="565" mass="64919">MTSLPPDPYKTLGVSKDAQITEIRSAHRKLVLKCHPDKVQDETLKALAQDEFQKVQRAYEILSDEKERQRYDDQARLAELRKQMQSKANTSSPRATPTTYKYEVRTAEPRPSSYKSTPGTSPSTKSFYPRSYEETRGPQIFDAEPRVRREASYSDKPSKREVEREREKKEERERSKKLAENLRRMEKEAKEQKEARRAEKKKEREKERKREATEKKSHSKPYIESYDDEVLVKEKKKSSKKHDEKRDRSSHREEAMPRMNAVHDPMPEEPYEDKVSETFDQALSYIQAKNRSKAYHPTRVQPPAAPTPPPAPGQSSPFAPPEDDARRSSARVRRGSSGEKKAHKKPSNEVLDDPIIVNTSPSARYAGRSATTATAAGLSGSPPRRELHRQYSSPAAPDLSSRVMPTMSRSQTFTAGLYPEMADPRGRGRSKQHPQIQEESDSEEDRAQRHRERKHRSSKKYRSPSRPAQQVHQYKVDSKGHATLHTTYSRSMEPMVDSYAYYPSTTHGIQVQETRPSMSTREASYSSSPGNYMPFHKVKTSRAYDYGDVAFSNSYPQHDEYAEAY</sequence>
<accession>A0A9P9EPR6</accession>
<dbReference type="AlphaFoldDB" id="A0A9P9EPR6"/>
<dbReference type="InterPro" id="IPR018253">
    <property type="entry name" value="DnaJ_domain_CS"/>
</dbReference>
<organism evidence="4 5">
    <name type="scientific">Dactylonectria estremocensis</name>
    <dbReference type="NCBI Taxonomy" id="1079267"/>
    <lineage>
        <taxon>Eukaryota</taxon>
        <taxon>Fungi</taxon>
        <taxon>Dikarya</taxon>
        <taxon>Ascomycota</taxon>
        <taxon>Pezizomycotina</taxon>
        <taxon>Sordariomycetes</taxon>
        <taxon>Hypocreomycetidae</taxon>
        <taxon>Hypocreales</taxon>
        <taxon>Nectriaceae</taxon>
        <taxon>Dactylonectria</taxon>
    </lineage>
</organism>
<dbReference type="SUPFAM" id="SSF46565">
    <property type="entry name" value="Chaperone J-domain"/>
    <property type="match status" value="1"/>
</dbReference>
<dbReference type="GO" id="GO:0005737">
    <property type="term" value="C:cytoplasm"/>
    <property type="evidence" value="ECO:0007669"/>
    <property type="project" value="TreeGrafter"/>
</dbReference>